<dbReference type="PANTHER" id="PTHR35586:SF1">
    <property type="entry name" value="SLL1691 PROTEIN"/>
    <property type="match status" value="1"/>
</dbReference>
<reference evidence="1" key="1">
    <citation type="submission" date="2019-02" db="EMBL/GenBank/DDBJ databases">
        <authorList>
            <person name="Gruber-Vodicka R. H."/>
            <person name="Seah K. B. B."/>
        </authorList>
    </citation>
    <scope>NUCLEOTIDE SEQUENCE</scope>
    <source>
        <strain evidence="1">BECK_SA2B20</strain>
    </source>
</reference>
<evidence type="ECO:0000313" key="1">
    <source>
        <dbReference type="EMBL" id="VFK03000.1"/>
    </source>
</evidence>
<dbReference type="PANTHER" id="PTHR35586">
    <property type="entry name" value="SLL1691 PROTEIN"/>
    <property type="match status" value="1"/>
</dbReference>
<name>A0A450VE09_9GAMM</name>
<gene>
    <name evidence="1" type="ORF">BECKH772B_GA0070898_103202</name>
</gene>
<sequence>MLTRIDVERMPFYRLGMERGMEQGMERGMALGRGEGEIALLMRLLGYKFGALPSGIRQRIETARAEELALWEQRVLSAKTLDEVFL</sequence>
<dbReference type="EMBL" id="CAADFI010000320">
    <property type="protein sequence ID" value="VFK03000.1"/>
    <property type="molecule type" value="Genomic_DNA"/>
</dbReference>
<proteinExistence type="predicted"/>
<evidence type="ECO:0008006" key="2">
    <source>
        <dbReference type="Google" id="ProtNLM"/>
    </source>
</evidence>
<protein>
    <recommendedName>
        <fullName evidence="2">DUF4351 domain-containing protein</fullName>
    </recommendedName>
</protein>
<dbReference type="AlphaFoldDB" id="A0A450VE09"/>
<accession>A0A450VE09</accession>
<organism evidence="1">
    <name type="scientific">Candidatus Kentrum eta</name>
    <dbReference type="NCBI Taxonomy" id="2126337"/>
    <lineage>
        <taxon>Bacteria</taxon>
        <taxon>Pseudomonadati</taxon>
        <taxon>Pseudomonadota</taxon>
        <taxon>Gammaproteobacteria</taxon>
        <taxon>Candidatus Kentrum</taxon>
    </lineage>
</organism>